<dbReference type="InterPro" id="IPR026341">
    <property type="entry name" value="T9SS_type_B"/>
</dbReference>
<dbReference type="Gene3D" id="2.60.120.260">
    <property type="entry name" value="Galactose-binding domain-like"/>
    <property type="match status" value="1"/>
</dbReference>
<proteinExistence type="predicted"/>
<name>A0A494VUP3_9SPHI</name>
<organism evidence="2 3">
    <name type="scientific">Mucilaginibacter celer</name>
    <dbReference type="NCBI Taxonomy" id="2305508"/>
    <lineage>
        <taxon>Bacteria</taxon>
        <taxon>Pseudomonadati</taxon>
        <taxon>Bacteroidota</taxon>
        <taxon>Sphingobacteriia</taxon>
        <taxon>Sphingobacteriales</taxon>
        <taxon>Sphingobacteriaceae</taxon>
        <taxon>Mucilaginibacter</taxon>
    </lineage>
</organism>
<dbReference type="KEGG" id="muh:HYN43_027100"/>
<dbReference type="InterPro" id="IPR035986">
    <property type="entry name" value="PKD_dom_sf"/>
</dbReference>
<accession>A0A494VUP3</accession>
<sequence length="654" mass="70032">MYLRLPLSLFCLLLFLMIFSVAKAQQCEGSYGDPVVKLDFGSGVNATGPPLEDGITNFFYVPDCANDGQYSIVSSQTSCHTTWHVVTHDHTGNAGGYMMLVNASETPKVFFTASKSLNLCENTNYEFSAYVLNLLTLSASVSGTVQPDLLFTIRRPDGSILEQYDTNTIPPTANPEWVKYSMPFSTGPGVTNIVLEIKNNGPGGNGNDLLLDDIEFRACGPLITPGFSTIGNTMPQNSCAGTPSNYNLVAQLGSGYTAPKVQWQQSTDGGVTWADIAGQTNLTYSFSMPANAPVGNYAYRMAAAEGDNISSLNCRTYSEPLRITQNPKPVPPVIQVAPVCDGDPVNILASGGMKYEWIGPGVTDANRNLQNFALEHASMADAGDYRVKVTTTGDCPVFSNTVHLAVNTRPVFSINSPSPICAGASTVLNVTPNGADIKSYSWQPVDGLSSPTSGTTTASPSQTTVYTVTVTNNNGCTDQKSVTVTVLPPPTIVLSPKEIIVEGQSIVLDAKPSNADTYSWTPTEGLSDPTSPNPIASPTHDITYTLTATSGIGCGTTTADVFVRVYKKIIIHTTFSPNGDGVNDTWEIEALETYPQSQLKVYNRNGQQVFSSTGYSKPWNGGYNGYVLPSGTYYYIIDLKNGSPLQSGWVYIAH</sequence>
<dbReference type="OrthoDB" id="1652165at2"/>
<dbReference type="SUPFAM" id="SSF49299">
    <property type="entry name" value="PKD domain"/>
    <property type="match status" value="1"/>
</dbReference>
<evidence type="ECO:0000256" key="1">
    <source>
        <dbReference type="SAM" id="SignalP"/>
    </source>
</evidence>
<dbReference type="AlphaFoldDB" id="A0A494VUP3"/>
<dbReference type="Proteomes" id="UP000270046">
    <property type="component" value="Chromosome"/>
</dbReference>
<dbReference type="EMBL" id="CP032869">
    <property type="protein sequence ID" value="AYL98714.1"/>
    <property type="molecule type" value="Genomic_DNA"/>
</dbReference>
<feature type="signal peptide" evidence="1">
    <location>
        <begin position="1"/>
        <end position="24"/>
    </location>
</feature>
<keyword evidence="3" id="KW-1185">Reference proteome</keyword>
<evidence type="ECO:0008006" key="4">
    <source>
        <dbReference type="Google" id="ProtNLM"/>
    </source>
</evidence>
<reference evidence="2 3" key="1">
    <citation type="submission" date="2018-10" db="EMBL/GenBank/DDBJ databases">
        <title>Genome sequencing of Mucilaginibacter sp. HYN0043.</title>
        <authorList>
            <person name="Kim M."/>
            <person name="Yi H."/>
        </authorList>
    </citation>
    <scope>NUCLEOTIDE SEQUENCE [LARGE SCALE GENOMIC DNA]</scope>
    <source>
        <strain evidence="2 3">HYN0043</strain>
    </source>
</reference>
<dbReference type="Gene3D" id="2.60.40.10">
    <property type="entry name" value="Immunoglobulins"/>
    <property type="match status" value="2"/>
</dbReference>
<evidence type="ECO:0000313" key="3">
    <source>
        <dbReference type="Proteomes" id="UP000270046"/>
    </source>
</evidence>
<feature type="chain" id="PRO_5019848981" description="Gliding motility-associated C-terminal domain-containing protein" evidence="1">
    <location>
        <begin position="25"/>
        <end position="654"/>
    </location>
</feature>
<dbReference type="NCBIfam" id="TIGR04131">
    <property type="entry name" value="Bac_Flav_CTERM"/>
    <property type="match status" value="1"/>
</dbReference>
<evidence type="ECO:0000313" key="2">
    <source>
        <dbReference type="EMBL" id="AYL98714.1"/>
    </source>
</evidence>
<dbReference type="InterPro" id="IPR013783">
    <property type="entry name" value="Ig-like_fold"/>
</dbReference>
<dbReference type="Pfam" id="PF13585">
    <property type="entry name" value="CHU_C"/>
    <property type="match status" value="1"/>
</dbReference>
<gene>
    <name evidence="2" type="ORF">HYN43_027100</name>
</gene>
<protein>
    <recommendedName>
        <fullName evidence="4">Gliding motility-associated C-terminal domain-containing protein</fullName>
    </recommendedName>
</protein>
<keyword evidence="1" id="KW-0732">Signal</keyword>